<evidence type="ECO:0000313" key="8">
    <source>
        <dbReference type="Proteomes" id="UP000064920"/>
    </source>
</evidence>
<dbReference type="Gene3D" id="2.40.50.140">
    <property type="entry name" value="Nucleic acid-binding proteins"/>
    <property type="match status" value="1"/>
</dbReference>
<dbReference type="AlphaFoldDB" id="A0A0P0ABR1"/>
<dbReference type="GO" id="GO:0070041">
    <property type="term" value="F:rRNA (uridine-C5-)-methyltransferase activity"/>
    <property type="evidence" value="ECO:0007669"/>
    <property type="project" value="TreeGrafter"/>
</dbReference>
<keyword evidence="1" id="KW-0004">4Fe-4S</keyword>
<name>A0A0P0ABR1_9RHOB</name>
<dbReference type="PROSITE" id="PS51687">
    <property type="entry name" value="SAM_MT_RNA_M5U"/>
    <property type="match status" value="1"/>
</dbReference>
<accession>A0A0P0ABR1</accession>
<evidence type="ECO:0000256" key="6">
    <source>
        <dbReference type="PROSITE-ProRule" id="PRU01024"/>
    </source>
</evidence>
<dbReference type="PATRIC" id="fig|1397108.4.peg.1832"/>
<dbReference type="Pfam" id="PF05958">
    <property type="entry name" value="tRNA_U5-meth_tr"/>
    <property type="match status" value="1"/>
</dbReference>
<evidence type="ECO:0000256" key="1">
    <source>
        <dbReference type="ARBA" id="ARBA00022485"/>
    </source>
</evidence>
<evidence type="ECO:0000256" key="4">
    <source>
        <dbReference type="ARBA" id="ARBA00022691"/>
    </source>
</evidence>
<dbReference type="GO" id="GO:0070475">
    <property type="term" value="P:rRNA base methylation"/>
    <property type="evidence" value="ECO:0007669"/>
    <property type="project" value="TreeGrafter"/>
</dbReference>
<reference evidence="7 8" key="1">
    <citation type="submission" date="2015-05" db="EMBL/GenBank/DDBJ databases">
        <authorList>
            <person name="Wang D.B."/>
            <person name="Wang M."/>
        </authorList>
    </citation>
    <scope>NUCLEOTIDE SEQUENCE [LARGE SCALE GENOMIC DNA]</scope>
    <source>
        <strain evidence="7 8">IMCC 12053</strain>
    </source>
</reference>
<evidence type="ECO:0000313" key="7">
    <source>
        <dbReference type="EMBL" id="ALI55742.1"/>
    </source>
</evidence>
<dbReference type="STRING" id="1397108.IMCC12053_1795"/>
<sequence>MVQLTIERLGHQGDGIGQGPIYAAQTLPGEVVEGDIVDGRMSKPRILTPSEDRVKAPCRHYSVCGGCSLQHASDDFVSNWKRDVVVTALKHQGIFAKITAVHTSPPQSRRRAVFHGKRTKNGAHLGLFGRASDILHDIPSCKLMSASIMSGFETLRSLVVLGATRRGHMTLTVTEVAGGLDVSVENGKDLDLKFRSELASFVPNSGLIRLVWQGEVIAQNGLPYQLFGSAKVVPPAGAFLQATSHGEAVLVDAMRRAVGDAKSVVDLFAGCGTFSMPLAQTARVHAVEDVREMMEALAAGWREALGLKQVTTETRDLFRRPLLPDELAKFEAVVIDPPRAGAAAQIAELAKSEIGVIGFVSCNPVTFARDARVLLDAGFVLDWLEVVDQFRWSSHVEVAARFARMS</sequence>
<dbReference type="PANTHER" id="PTHR11061">
    <property type="entry name" value="RNA M5U METHYLTRANSFERASE"/>
    <property type="match status" value="1"/>
</dbReference>
<evidence type="ECO:0000256" key="3">
    <source>
        <dbReference type="ARBA" id="ARBA00022679"/>
    </source>
</evidence>
<dbReference type="Gene3D" id="3.40.50.150">
    <property type="entry name" value="Vaccinia Virus protein VP39"/>
    <property type="match status" value="1"/>
</dbReference>
<keyword evidence="1" id="KW-0408">Iron</keyword>
<dbReference type="CDD" id="cd02440">
    <property type="entry name" value="AdoMet_MTases"/>
    <property type="match status" value="1"/>
</dbReference>
<dbReference type="GO" id="GO:0051539">
    <property type="term" value="F:4 iron, 4 sulfur cluster binding"/>
    <property type="evidence" value="ECO:0007669"/>
    <property type="project" value="UniProtKB-KW"/>
</dbReference>
<dbReference type="KEGG" id="cmar:IMCC12053_1795"/>
<keyword evidence="3 6" id="KW-0808">Transferase</keyword>
<keyword evidence="4 6" id="KW-0949">S-adenosyl-L-methionine</keyword>
<dbReference type="PANTHER" id="PTHR11061:SF49">
    <property type="entry name" value="23S RRNA (URACIL(1939)-C(5))-METHYLTRANSFERASE RLMD"/>
    <property type="match status" value="1"/>
</dbReference>
<dbReference type="SUPFAM" id="SSF53335">
    <property type="entry name" value="S-adenosyl-L-methionine-dependent methyltransferases"/>
    <property type="match status" value="1"/>
</dbReference>
<dbReference type="InterPro" id="IPR029063">
    <property type="entry name" value="SAM-dependent_MTases_sf"/>
</dbReference>
<dbReference type="EMBL" id="CP012023">
    <property type="protein sequence ID" value="ALI55742.1"/>
    <property type="molecule type" value="Genomic_DNA"/>
</dbReference>
<evidence type="ECO:0000256" key="5">
    <source>
        <dbReference type="ARBA" id="ARBA00023014"/>
    </source>
</evidence>
<comment type="similarity">
    <text evidence="6">Belongs to the class I-like SAM-binding methyltransferase superfamily. RNA M5U methyltransferase family.</text>
</comment>
<proteinExistence type="inferred from homology"/>
<dbReference type="Gene3D" id="2.40.50.1070">
    <property type="match status" value="1"/>
</dbReference>
<keyword evidence="1" id="KW-0479">Metal-binding</keyword>
<keyword evidence="2 6" id="KW-0489">Methyltransferase</keyword>
<feature type="binding site" evidence="6">
    <location>
        <position position="268"/>
    </location>
    <ligand>
        <name>S-adenosyl-L-methionine</name>
        <dbReference type="ChEBI" id="CHEBI:59789"/>
    </ligand>
</feature>
<feature type="binding site" evidence="6">
    <location>
        <position position="288"/>
    </location>
    <ligand>
        <name>S-adenosyl-L-methionine</name>
        <dbReference type="ChEBI" id="CHEBI:59789"/>
    </ligand>
</feature>
<dbReference type="InterPro" id="IPR010280">
    <property type="entry name" value="U5_MeTrfase_fam"/>
</dbReference>
<feature type="binding site" evidence="6">
    <location>
        <position position="336"/>
    </location>
    <ligand>
        <name>S-adenosyl-L-methionine</name>
        <dbReference type="ChEBI" id="CHEBI:59789"/>
    </ligand>
</feature>
<feature type="active site" description="Nucleophile" evidence="6">
    <location>
        <position position="362"/>
    </location>
</feature>
<dbReference type="InterPro" id="IPR012340">
    <property type="entry name" value="NA-bd_OB-fold"/>
</dbReference>
<keyword evidence="5" id="KW-0411">Iron-sulfur</keyword>
<gene>
    <name evidence="7" type="ORF">IMCC12053_1795</name>
</gene>
<keyword evidence="8" id="KW-1185">Reference proteome</keyword>
<protein>
    <submittedName>
        <fullName evidence="7">23S rRNA (Uracil-5-)-methyltransferase RumA</fullName>
    </submittedName>
</protein>
<feature type="binding site" evidence="6">
    <location>
        <position position="241"/>
    </location>
    <ligand>
        <name>S-adenosyl-L-methionine</name>
        <dbReference type="ChEBI" id="CHEBI:59789"/>
    </ligand>
</feature>
<evidence type="ECO:0000256" key="2">
    <source>
        <dbReference type="ARBA" id="ARBA00022603"/>
    </source>
</evidence>
<dbReference type="Proteomes" id="UP000064920">
    <property type="component" value="Chromosome"/>
</dbReference>
<organism evidence="7 8">
    <name type="scientific">Celeribacter marinus</name>
    <dbReference type="NCBI Taxonomy" id="1397108"/>
    <lineage>
        <taxon>Bacteria</taxon>
        <taxon>Pseudomonadati</taxon>
        <taxon>Pseudomonadota</taxon>
        <taxon>Alphaproteobacteria</taxon>
        <taxon>Rhodobacterales</taxon>
        <taxon>Roseobacteraceae</taxon>
        <taxon>Celeribacter</taxon>
    </lineage>
</organism>